<dbReference type="SUPFAM" id="SSF160387">
    <property type="entry name" value="NosL/MerB-like"/>
    <property type="match status" value="1"/>
</dbReference>
<evidence type="ECO:0000256" key="4">
    <source>
        <dbReference type="ARBA" id="ARBA00018180"/>
    </source>
</evidence>
<dbReference type="PRINTS" id="PR01699">
    <property type="entry name" value="ORGNOHGLYASE"/>
</dbReference>
<comment type="similarity">
    <text evidence="2">Belongs to the MerB family.</text>
</comment>
<dbReference type="NCBIfam" id="NF033555">
    <property type="entry name" value="lyase_MerB"/>
    <property type="match status" value="1"/>
</dbReference>
<accession>A0ABP8XPF8</accession>
<sequence length="229" mass="24527">MSDEQIQAGVQKLTGVVNANLGMTDMFCRLWRLLAETGQPVSMAELAGAGGWPVEKVQAELERQPGTDWAEDGRVAGFGLTLRPTPHAFTFEDRTVYGFCATDVVNFPLILGRAGVVESTCPATGQRIHVELSPDGVLKVDPPQAVVSKVHLTRAVANIRDLCDLGHFFSSPQAAEGWLTAHPDDQIVPVIEEFEVGRRAMDELGWIAPATNTRTSASAATAANPSACC</sequence>
<dbReference type="InterPro" id="IPR036390">
    <property type="entry name" value="WH_DNA-bd_sf"/>
</dbReference>
<name>A0ABP8XPF8_9MICO</name>
<evidence type="ECO:0000256" key="5">
    <source>
        <dbReference type="ARBA" id="ARBA00022466"/>
    </source>
</evidence>
<evidence type="ECO:0000256" key="3">
    <source>
        <dbReference type="ARBA" id="ARBA00013237"/>
    </source>
</evidence>
<dbReference type="Pfam" id="PF12324">
    <property type="entry name" value="HTH_15"/>
    <property type="match status" value="1"/>
</dbReference>
<dbReference type="RefSeq" id="WP_253868268.1">
    <property type="nucleotide sequence ID" value="NZ_BAABHM010000016.1"/>
</dbReference>
<evidence type="ECO:0000256" key="1">
    <source>
        <dbReference type="ARBA" id="ARBA00000165"/>
    </source>
</evidence>
<feature type="domain" description="Alkylmercury lyase helix-turn-helix" evidence="10">
    <location>
        <begin position="24"/>
        <end position="79"/>
    </location>
</feature>
<proteinExistence type="inferred from homology"/>
<keyword evidence="6" id="KW-0476">Mercury</keyword>
<evidence type="ECO:0000256" key="7">
    <source>
        <dbReference type="ARBA" id="ARBA00023239"/>
    </source>
</evidence>
<dbReference type="GO" id="GO:0016829">
    <property type="term" value="F:lyase activity"/>
    <property type="evidence" value="ECO:0007669"/>
    <property type="project" value="UniProtKB-KW"/>
</dbReference>
<evidence type="ECO:0000256" key="8">
    <source>
        <dbReference type="ARBA" id="ARBA00025326"/>
    </source>
</evidence>
<dbReference type="Proteomes" id="UP001500843">
    <property type="component" value="Unassembled WGS sequence"/>
</dbReference>
<organism evidence="11 12">
    <name type="scientific">Promicromonospora umidemergens</name>
    <dbReference type="NCBI Taxonomy" id="629679"/>
    <lineage>
        <taxon>Bacteria</taxon>
        <taxon>Bacillati</taxon>
        <taxon>Actinomycetota</taxon>
        <taxon>Actinomycetes</taxon>
        <taxon>Micrococcales</taxon>
        <taxon>Promicromonosporaceae</taxon>
        <taxon>Promicromonospora</taxon>
    </lineage>
</organism>
<keyword evidence="12" id="KW-1185">Reference proteome</keyword>
<protein>
    <recommendedName>
        <fullName evidence="4">Alkylmercury lyase</fullName>
        <ecNumber evidence="3">4.99.1.2</ecNumber>
    </recommendedName>
    <alternativeName>
        <fullName evidence="9">Organomercurial lyase</fullName>
    </alternativeName>
</protein>
<comment type="caution">
    <text evidence="11">The sequence shown here is derived from an EMBL/GenBank/DDBJ whole genome shotgun (WGS) entry which is preliminary data.</text>
</comment>
<dbReference type="EC" id="4.99.1.2" evidence="3"/>
<dbReference type="InterPro" id="IPR024259">
    <property type="entry name" value="MerB_HTH_dom"/>
</dbReference>
<keyword evidence="7 11" id="KW-0456">Lyase</keyword>
<keyword evidence="5" id="KW-0475">Mercuric resistance</keyword>
<comment type="function">
    <text evidence="8">Cleaves the carbon-mercury bond of organomercurials such as phenylmercuric acetate. One product is Hg(2+), which is subsequently detoxified by the mercuric reductase.</text>
</comment>
<dbReference type="EMBL" id="BAABHM010000016">
    <property type="protein sequence ID" value="GAA4710250.1"/>
    <property type="molecule type" value="Genomic_DNA"/>
</dbReference>
<comment type="catalytic activity">
    <reaction evidence="1">
        <text>an alkylmercury + H(+) = an alkane + Hg(2+)</text>
        <dbReference type="Rhea" id="RHEA:18777"/>
        <dbReference type="ChEBI" id="CHEBI:15378"/>
        <dbReference type="ChEBI" id="CHEBI:16793"/>
        <dbReference type="ChEBI" id="CHEBI:18310"/>
        <dbReference type="ChEBI" id="CHEBI:83725"/>
        <dbReference type="EC" id="4.99.1.2"/>
    </reaction>
</comment>
<evidence type="ECO:0000256" key="2">
    <source>
        <dbReference type="ARBA" id="ARBA00009443"/>
    </source>
</evidence>
<dbReference type="InterPro" id="IPR004927">
    <property type="entry name" value="MerB"/>
</dbReference>
<evidence type="ECO:0000256" key="9">
    <source>
        <dbReference type="ARBA" id="ARBA00031271"/>
    </source>
</evidence>
<evidence type="ECO:0000313" key="11">
    <source>
        <dbReference type="EMBL" id="GAA4710250.1"/>
    </source>
</evidence>
<evidence type="ECO:0000259" key="10">
    <source>
        <dbReference type="Pfam" id="PF12324"/>
    </source>
</evidence>
<gene>
    <name evidence="11" type="primary">merB</name>
    <name evidence="11" type="ORF">GCM10023198_36290</name>
</gene>
<evidence type="ECO:0000256" key="6">
    <source>
        <dbReference type="ARBA" id="ARBA00022914"/>
    </source>
</evidence>
<evidence type="ECO:0000313" key="12">
    <source>
        <dbReference type="Proteomes" id="UP001500843"/>
    </source>
</evidence>
<dbReference type="InterPro" id="IPR053717">
    <property type="entry name" value="MerB_lyase_sf"/>
</dbReference>
<dbReference type="Pfam" id="PF03243">
    <property type="entry name" value="MerB"/>
    <property type="match status" value="1"/>
</dbReference>
<reference evidence="12" key="1">
    <citation type="journal article" date="2019" name="Int. J. Syst. Evol. Microbiol.">
        <title>The Global Catalogue of Microorganisms (GCM) 10K type strain sequencing project: providing services to taxonomists for standard genome sequencing and annotation.</title>
        <authorList>
            <consortium name="The Broad Institute Genomics Platform"/>
            <consortium name="The Broad Institute Genome Sequencing Center for Infectious Disease"/>
            <person name="Wu L."/>
            <person name="Ma J."/>
        </authorList>
    </citation>
    <scope>NUCLEOTIDE SEQUENCE [LARGE SCALE GENOMIC DNA]</scope>
    <source>
        <strain evidence="12">JCM 17975</strain>
    </source>
</reference>
<dbReference type="Gene3D" id="3.30.450.410">
    <property type="match status" value="1"/>
</dbReference>
<dbReference type="SUPFAM" id="SSF46785">
    <property type="entry name" value="Winged helix' DNA-binding domain"/>
    <property type="match status" value="1"/>
</dbReference>